<dbReference type="InterPro" id="IPR055135">
    <property type="entry name" value="PRMT_dom"/>
</dbReference>
<dbReference type="GO" id="GO:0042054">
    <property type="term" value="F:histone methyltransferase activity"/>
    <property type="evidence" value="ECO:0007669"/>
    <property type="project" value="TreeGrafter"/>
</dbReference>
<evidence type="ECO:0000256" key="5">
    <source>
        <dbReference type="SAM" id="MobiDB-lite"/>
    </source>
</evidence>
<dbReference type="PANTHER" id="PTHR11006">
    <property type="entry name" value="PROTEIN ARGININE N-METHYLTRANSFERASE"/>
    <property type="match status" value="1"/>
</dbReference>
<keyword evidence="3 4" id="KW-0949">S-adenosyl-L-methionine</keyword>
<dbReference type="SUPFAM" id="SSF53335">
    <property type="entry name" value="S-adenosyl-L-methionine-dependent methyltransferases"/>
    <property type="match status" value="1"/>
</dbReference>
<dbReference type="Gene3D" id="3.40.50.150">
    <property type="entry name" value="Vaccinia Virus protein VP39"/>
    <property type="match status" value="1"/>
</dbReference>
<dbReference type="PANTHER" id="PTHR11006:SF68">
    <property type="entry name" value="PROTEIN ARGININE N-METHYLTRANSFERASE PRMT10"/>
    <property type="match status" value="1"/>
</dbReference>
<comment type="caution">
    <text evidence="7">The sequence shown here is derived from an EMBL/GenBank/DDBJ whole genome shotgun (WGS) entry which is preliminary data.</text>
</comment>
<dbReference type="InterPro" id="IPR025799">
    <property type="entry name" value="Arg_MeTrfase"/>
</dbReference>
<dbReference type="PROSITE" id="PS51678">
    <property type="entry name" value="SAM_MT_PRMT"/>
    <property type="match status" value="1"/>
</dbReference>
<dbReference type="Pfam" id="PF22528">
    <property type="entry name" value="PRMT_C"/>
    <property type="match status" value="1"/>
</dbReference>
<dbReference type="GO" id="GO:0016274">
    <property type="term" value="F:protein-arginine N-methyltransferase activity"/>
    <property type="evidence" value="ECO:0007669"/>
    <property type="project" value="InterPro"/>
</dbReference>
<dbReference type="GO" id="GO:0032259">
    <property type="term" value="P:methylation"/>
    <property type="evidence" value="ECO:0007669"/>
    <property type="project" value="UniProtKB-KW"/>
</dbReference>
<feature type="domain" description="Protein arginine N-methyltransferase" evidence="6">
    <location>
        <begin position="203"/>
        <end position="392"/>
    </location>
</feature>
<dbReference type="EMBL" id="BNJQ01000023">
    <property type="protein sequence ID" value="GHP09079.1"/>
    <property type="molecule type" value="Genomic_DNA"/>
</dbReference>
<keyword evidence="1 4" id="KW-0489">Methyltransferase</keyword>
<proteinExistence type="predicted"/>
<keyword evidence="8" id="KW-1185">Reference proteome</keyword>
<protein>
    <recommendedName>
        <fullName evidence="6">Protein arginine N-methyltransferase domain-containing protein</fullName>
    </recommendedName>
</protein>
<accession>A0A830HW18</accession>
<gene>
    <name evidence="7" type="ORF">PPROV_000781600</name>
</gene>
<dbReference type="InterPro" id="IPR029063">
    <property type="entry name" value="SAM-dependent_MTases_sf"/>
</dbReference>
<dbReference type="OrthoDB" id="7848332at2759"/>
<dbReference type="CDD" id="cd02440">
    <property type="entry name" value="AdoMet_MTases"/>
    <property type="match status" value="1"/>
</dbReference>
<evidence type="ECO:0000313" key="7">
    <source>
        <dbReference type="EMBL" id="GHP09079.1"/>
    </source>
</evidence>
<feature type="region of interest" description="Disordered" evidence="5">
    <location>
        <begin position="1"/>
        <end position="26"/>
    </location>
</feature>
<dbReference type="FunFam" id="3.40.50.150:FF:000132">
    <property type="entry name" value="Protein arginine N-methyltransferase PRMT10"/>
    <property type="match status" value="1"/>
</dbReference>
<keyword evidence="2 4" id="KW-0808">Transferase</keyword>
<evidence type="ECO:0000313" key="8">
    <source>
        <dbReference type="Proteomes" id="UP000660262"/>
    </source>
</evidence>
<dbReference type="GO" id="GO:0005634">
    <property type="term" value="C:nucleus"/>
    <property type="evidence" value="ECO:0007669"/>
    <property type="project" value="TreeGrafter"/>
</dbReference>
<organism evidence="7 8">
    <name type="scientific">Pycnococcus provasolii</name>
    <dbReference type="NCBI Taxonomy" id="41880"/>
    <lineage>
        <taxon>Eukaryota</taxon>
        <taxon>Viridiplantae</taxon>
        <taxon>Chlorophyta</taxon>
        <taxon>Pseudoscourfieldiophyceae</taxon>
        <taxon>Pseudoscourfieldiales</taxon>
        <taxon>Pycnococcaceae</taxon>
        <taxon>Pycnococcus</taxon>
    </lineage>
</organism>
<dbReference type="Gene3D" id="2.70.160.11">
    <property type="entry name" value="Hnrnp arginine n-methyltransferase1"/>
    <property type="match status" value="1"/>
</dbReference>
<evidence type="ECO:0000256" key="1">
    <source>
        <dbReference type="ARBA" id="ARBA00022603"/>
    </source>
</evidence>
<dbReference type="Pfam" id="PF06325">
    <property type="entry name" value="PrmA"/>
    <property type="match status" value="1"/>
</dbReference>
<dbReference type="AlphaFoldDB" id="A0A830HW18"/>
<name>A0A830HW18_9CHLO</name>
<sequence length="421" mass="46689">MAGGGKKSSHAAAAVPKSGDGEQANNTTDLNSFVKSQDYANYFCTYSYLYHQKEMLSDHVRMNAYYRSVFDNQECFRDKVVMDVGAGSGILSVWAAKAGARKVYAIEATSISKHARTLVEHNGLSEIVTVMQTKVEDIESLPEPVDVIISEWMGYFLLRESMLDSVIVARDRFLRPGGALYPSHCTVYLAPCRTPLAMQRANELSNAMNNWDRFSSDIQAQYDVDLSCLRTPYYTEETEYSLQTSQWAEVYPSQLAGVGAPMLELDLNTCTVADIEVIKANVTMQISMPAGVDGDDEDTAMGEAAEAPAAEQPLQGIVGWFDVEFRGSEKNPAQQLHPPVVLSTAPDASGATHWGQQLFPVAPGAVTVRDGDVLHAEVKLERREENHRLLRLYFDMCKQPKGTRPKDVDWNAQVALRWNID</sequence>
<evidence type="ECO:0000259" key="6">
    <source>
        <dbReference type="Pfam" id="PF22528"/>
    </source>
</evidence>
<dbReference type="Proteomes" id="UP000660262">
    <property type="component" value="Unassembled WGS sequence"/>
</dbReference>
<evidence type="ECO:0000256" key="4">
    <source>
        <dbReference type="PROSITE-ProRule" id="PRU01015"/>
    </source>
</evidence>
<reference evidence="7" key="1">
    <citation type="submission" date="2020-10" db="EMBL/GenBank/DDBJ databases">
        <title>Unveiling of a novel bifunctional photoreceptor, Dualchrome1, isolated from a cosmopolitan green alga.</title>
        <authorList>
            <person name="Suzuki S."/>
            <person name="Kawachi M."/>
        </authorList>
    </citation>
    <scope>NUCLEOTIDE SEQUENCE</scope>
    <source>
        <strain evidence="7">NIES 2893</strain>
    </source>
</reference>
<evidence type="ECO:0000256" key="3">
    <source>
        <dbReference type="ARBA" id="ARBA00022691"/>
    </source>
</evidence>
<evidence type="ECO:0000256" key="2">
    <source>
        <dbReference type="ARBA" id="ARBA00022679"/>
    </source>
</evidence>